<proteinExistence type="predicted"/>
<dbReference type="AlphaFoldDB" id="A0AAQ1HLF3"/>
<evidence type="ECO:0000313" key="1">
    <source>
        <dbReference type="EMBL" id="SFC50059.1"/>
    </source>
</evidence>
<protein>
    <submittedName>
        <fullName evidence="1">Uncharacterized protein</fullName>
    </submittedName>
</protein>
<dbReference type="RefSeq" id="WP_074979004.1">
    <property type="nucleotide sequence ID" value="NZ_FOLS01000006.1"/>
</dbReference>
<dbReference type="EMBL" id="FOLS01000006">
    <property type="protein sequence ID" value="SFC50059.1"/>
    <property type="molecule type" value="Genomic_DNA"/>
</dbReference>
<dbReference type="Proteomes" id="UP000183385">
    <property type="component" value="Unassembled WGS sequence"/>
</dbReference>
<gene>
    <name evidence="1" type="ORF">SAMN05216577_106147</name>
</gene>
<accession>A0AAQ1HLF3</accession>
<reference evidence="1 2" key="1">
    <citation type="submission" date="2016-10" db="EMBL/GenBank/DDBJ databases">
        <authorList>
            <person name="Varghese N."/>
            <person name="Submissions S."/>
        </authorList>
    </citation>
    <scope>NUCLEOTIDE SEQUENCE [LARGE SCALE GENOMIC DNA]</scope>
    <source>
        <strain evidence="1 2">LMG 18378</strain>
    </source>
</reference>
<comment type="caution">
    <text evidence="1">The sequence shown here is derived from an EMBL/GenBank/DDBJ whole genome shotgun (WGS) entry which is preliminary data.</text>
</comment>
<organism evidence="1 2">
    <name type="scientific">Pseudomonas citronellolis</name>
    <dbReference type="NCBI Taxonomy" id="53408"/>
    <lineage>
        <taxon>Bacteria</taxon>
        <taxon>Pseudomonadati</taxon>
        <taxon>Pseudomonadota</taxon>
        <taxon>Gammaproteobacteria</taxon>
        <taxon>Pseudomonadales</taxon>
        <taxon>Pseudomonadaceae</taxon>
        <taxon>Pseudomonas</taxon>
    </lineage>
</organism>
<keyword evidence="2" id="KW-1185">Reference proteome</keyword>
<sequence>MSTIESIADDGIEHARYCREQASWLHAISVSISEALSDGKAALETRVERAKTLAGLANYLTYDLMTYSDQRAADMDRELAAAAQPVEKGDME</sequence>
<evidence type="ECO:0000313" key="2">
    <source>
        <dbReference type="Proteomes" id="UP000183385"/>
    </source>
</evidence>
<name>A0AAQ1HLF3_9PSED</name>